<organism evidence="2 3">
    <name type="scientific">Synechococcus elongatus PCC 11801</name>
    <dbReference type="NCBI Taxonomy" id="2219813"/>
    <lineage>
        <taxon>Bacteria</taxon>
        <taxon>Bacillati</taxon>
        <taxon>Cyanobacteriota</taxon>
        <taxon>Cyanophyceae</taxon>
        <taxon>Synechococcales</taxon>
        <taxon>Synechococcaceae</taxon>
        <taxon>Synechococcus</taxon>
    </lineage>
</organism>
<dbReference type="Proteomes" id="UP000267249">
    <property type="component" value="Chromosome"/>
</dbReference>
<dbReference type="EMBL" id="CP030139">
    <property type="protein sequence ID" value="AZB72794.2"/>
    <property type="molecule type" value="Genomic_DNA"/>
</dbReference>
<reference evidence="2 3" key="1">
    <citation type="journal article" date="2018" name="Sci. Rep.">
        <title>Genome Features and Biochemical Characteristics of a Robust, Fast Growing and Naturally Transformable Cyanobacterium Synechococcus elongatus PCC 11801 Isolated from India.</title>
        <authorList>
            <person name="Jaiswal D."/>
            <person name="Sengupta A."/>
            <person name="Sohoni S."/>
            <person name="Sengupta S."/>
            <person name="Phadnavis A.G."/>
            <person name="Pakrasi H.B."/>
            <person name="Wangikar P.P."/>
        </authorList>
    </citation>
    <scope>NUCLEOTIDE SEQUENCE [LARGE SCALE GENOMIC DNA]</scope>
    <source>
        <strain evidence="2 3">PCC 11801</strain>
    </source>
</reference>
<sequence>MIQNRAIAMQNQQGFQQVYSQNLDNGRFVIEISLDQYSDVFNEWDPAPFKRRDLDPYLQQYLEESSDEIPLRYPLEICFQLPQGLRDRSLETKVCDGFHNCLTFRLYLLNQEQQRLNRYVFLFVLAGFSLIGSATLFRDRLGETILVSTLLEGVVVSGWVFLWEAVSLIIFKKREIHHRYRSYQRLQQAPIIFAELPPES</sequence>
<dbReference type="RefSeq" id="WP_370538844.1">
    <property type="nucleotide sequence ID" value="NZ_CP030139.2"/>
</dbReference>
<dbReference type="AlphaFoldDB" id="A0AAN1QP70"/>
<feature type="transmembrane region" description="Helical" evidence="1">
    <location>
        <begin position="119"/>
        <end position="137"/>
    </location>
</feature>
<keyword evidence="1" id="KW-0472">Membrane</keyword>
<protein>
    <submittedName>
        <fullName evidence="2">Uncharacterized protein</fullName>
    </submittedName>
</protein>
<keyword evidence="1" id="KW-0812">Transmembrane</keyword>
<name>A0AAN1QP70_SYNEL</name>
<feature type="transmembrane region" description="Helical" evidence="1">
    <location>
        <begin position="149"/>
        <end position="171"/>
    </location>
</feature>
<proteinExistence type="predicted"/>
<accession>A0AAN1QP70</accession>
<keyword evidence="1" id="KW-1133">Transmembrane helix</keyword>
<evidence type="ECO:0000256" key="1">
    <source>
        <dbReference type="SAM" id="Phobius"/>
    </source>
</evidence>
<gene>
    <name evidence="2" type="ORF">DOP62_08785</name>
</gene>
<evidence type="ECO:0000313" key="2">
    <source>
        <dbReference type="EMBL" id="AZB72794.2"/>
    </source>
</evidence>
<evidence type="ECO:0000313" key="3">
    <source>
        <dbReference type="Proteomes" id="UP000267249"/>
    </source>
</evidence>